<keyword evidence="4" id="KW-0418">Kinase</keyword>
<evidence type="ECO:0000256" key="1">
    <source>
        <dbReference type="ARBA" id="ARBA00022679"/>
    </source>
</evidence>
<dbReference type="InterPro" id="IPR027417">
    <property type="entry name" value="P-loop_NTPase"/>
</dbReference>
<protein>
    <submittedName>
        <fullName evidence="4">Leucine-rich repeat and guanylate kinase domain-containing protein</fullName>
    </submittedName>
</protein>
<keyword evidence="5" id="KW-1185">Reference proteome</keyword>
<dbReference type="Pfam" id="PF00625">
    <property type="entry name" value="Guanylate_kin"/>
    <property type="match status" value="1"/>
</dbReference>
<accession>A0AA35RXK2</accession>
<evidence type="ECO:0000256" key="2">
    <source>
        <dbReference type="SAM" id="MobiDB-lite"/>
    </source>
</evidence>
<dbReference type="EMBL" id="CASHTH010001761">
    <property type="protein sequence ID" value="CAI8019544.1"/>
    <property type="molecule type" value="Genomic_DNA"/>
</dbReference>
<dbReference type="SUPFAM" id="SSF52058">
    <property type="entry name" value="L domain-like"/>
    <property type="match status" value="1"/>
</dbReference>
<name>A0AA35RXK2_GEOBA</name>
<dbReference type="Proteomes" id="UP001174909">
    <property type="component" value="Unassembled WGS sequence"/>
</dbReference>
<dbReference type="InterPro" id="IPR008145">
    <property type="entry name" value="GK/Ca_channel_bsu"/>
</dbReference>
<gene>
    <name evidence="4" type="ORF">GBAR_LOCUS11745</name>
</gene>
<dbReference type="PANTHER" id="PTHR23117:SF18">
    <property type="entry name" value="LEUCINE-RICH REPEAT AND GUANYLATE KINASE DOMAIN-CONTAINING PROTEIN"/>
    <property type="match status" value="1"/>
</dbReference>
<feature type="region of interest" description="Disordered" evidence="2">
    <location>
        <begin position="366"/>
        <end position="408"/>
    </location>
</feature>
<feature type="region of interest" description="Disordered" evidence="2">
    <location>
        <begin position="333"/>
        <end position="354"/>
    </location>
</feature>
<dbReference type="SMART" id="SM00072">
    <property type="entry name" value="GuKc"/>
    <property type="match status" value="1"/>
</dbReference>
<evidence type="ECO:0000313" key="5">
    <source>
        <dbReference type="Proteomes" id="UP001174909"/>
    </source>
</evidence>
<dbReference type="InterPro" id="IPR032675">
    <property type="entry name" value="LRR_dom_sf"/>
</dbReference>
<dbReference type="PROSITE" id="PS51450">
    <property type="entry name" value="LRR"/>
    <property type="match status" value="1"/>
</dbReference>
<evidence type="ECO:0000259" key="3">
    <source>
        <dbReference type="PROSITE" id="PS50052"/>
    </source>
</evidence>
<dbReference type="CDD" id="cd00071">
    <property type="entry name" value="GMPK"/>
    <property type="match status" value="1"/>
</dbReference>
<sequence length="511" mass="56677">MVIDLSGNQISRLGGLCGHSSLMEIYLQENVVVEREELLHLKELKNLRVLSLNQNPIDTVPEYRSYAVFHLPFLTRLDGQTVRIEEKVSAVNRFSPPLEVVAAQDHRTNTKLAVQNKPASLRFSTLTRLDEPYPMLVMCGPPGSGHEQFVRHLVDEFPSFFGLGVSHTTQPQGPRQGHGRDYYFIDEGTFNRALISGEFLETHEVGGHRYGLTMAAVEQVAHQGLACVTHMTLQGVLTMKNTHFEPRYILTIPLTPQIHAQRMRSSGQYSEGEIKMAVDDVTAYQTLHQDRPGFFDAAINTDSIREGYQQLQALVMAYGDITPESPLSMSQVTVTSVTTTSHQTTPTPEMPTPTLVTHQESTLLKASHGEAGDEPAREGGSEEEKEGAREGERESSQPKPPSSPYHAPEVANKIKGMAQVWSRPPSSLAGSSRPVSGSDPGKRLGTRTPLSEFGERHQRRVEAAVAGKDISSYEQLFNHKSSMYRHLQVRSRRHAGNIDSSRGGRGRWGVQ</sequence>
<dbReference type="SUPFAM" id="SSF52540">
    <property type="entry name" value="P-loop containing nucleoside triphosphate hydrolases"/>
    <property type="match status" value="1"/>
</dbReference>
<dbReference type="AlphaFoldDB" id="A0AA35RXK2"/>
<dbReference type="Pfam" id="PF14580">
    <property type="entry name" value="LRR_9"/>
    <property type="match status" value="1"/>
</dbReference>
<reference evidence="4" key="1">
    <citation type="submission" date="2023-03" db="EMBL/GenBank/DDBJ databases">
        <authorList>
            <person name="Steffen K."/>
            <person name="Cardenas P."/>
        </authorList>
    </citation>
    <scope>NUCLEOTIDE SEQUENCE</scope>
</reference>
<dbReference type="GO" id="GO:0004385">
    <property type="term" value="F:GMP kinase activity"/>
    <property type="evidence" value="ECO:0007669"/>
    <property type="project" value="TreeGrafter"/>
</dbReference>
<dbReference type="InterPro" id="IPR001611">
    <property type="entry name" value="Leu-rich_rpt"/>
</dbReference>
<feature type="compositionally biased region" description="Polar residues" evidence="2">
    <location>
        <begin position="424"/>
        <end position="435"/>
    </location>
</feature>
<dbReference type="Gene3D" id="3.40.50.300">
    <property type="entry name" value="P-loop containing nucleotide triphosphate hydrolases"/>
    <property type="match status" value="1"/>
</dbReference>
<keyword evidence="1" id="KW-0808">Transferase</keyword>
<dbReference type="PANTHER" id="PTHR23117">
    <property type="entry name" value="GUANYLATE KINASE-RELATED"/>
    <property type="match status" value="1"/>
</dbReference>
<proteinExistence type="predicted"/>
<feature type="domain" description="Guanylate kinase-like" evidence="3">
    <location>
        <begin position="133"/>
        <end position="316"/>
    </location>
</feature>
<evidence type="ECO:0000313" key="4">
    <source>
        <dbReference type="EMBL" id="CAI8019544.1"/>
    </source>
</evidence>
<dbReference type="GO" id="GO:0005829">
    <property type="term" value="C:cytosol"/>
    <property type="evidence" value="ECO:0007669"/>
    <property type="project" value="TreeGrafter"/>
</dbReference>
<feature type="region of interest" description="Disordered" evidence="2">
    <location>
        <begin position="421"/>
        <end position="458"/>
    </location>
</feature>
<feature type="region of interest" description="Disordered" evidence="2">
    <location>
        <begin position="488"/>
        <end position="511"/>
    </location>
</feature>
<dbReference type="Gene3D" id="3.80.10.10">
    <property type="entry name" value="Ribonuclease Inhibitor"/>
    <property type="match status" value="1"/>
</dbReference>
<organism evidence="4 5">
    <name type="scientific">Geodia barretti</name>
    <name type="common">Barrett's horny sponge</name>
    <dbReference type="NCBI Taxonomy" id="519541"/>
    <lineage>
        <taxon>Eukaryota</taxon>
        <taxon>Metazoa</taxon>
        <taxon>Porifera</taxon>
        <taxon>Demospongiae</taxon>
        <taxon>Heteroscleromorpha</taxon>
        <taxon>Tetractinellida</taxon>
        <taxon>Astrophorina</taxon>
        <taxon>Geodiidae</taxon>
        <taxon>Geodia</taxon>
    </lineage>
</organism>
<comment type="caution">
    <text evidence="4">The sequence shown here is derived from an EMBL/GenBank/DDBJ whole genome shotgun (WGS) entry which is preliminary data.</text>
</comment>
<feature type="compositionally biased region" description="Basic and acidic residues" evidence="2">
    <location>
        <begin position="367"/>
        <end position="396"/>
    </location>
</feature>
<dbReference type="InterPro" id="IPR008144">
    <property type="entry name" value="Guanylate_kin-like_dom"/>
</dbReference>
<dbReference type="PROSITE" id="PS50052">
    <property type="entry name" value="GUANYLATE_KINASE_2"/>
    <property type="match status" value="1"/>
</dbReference>